<dbReference type="NCBIfam" id="TIGR02433">
    <property type="entry name" value="lysidine_TilS_C"/>
    <property type="match status" value="1"/>
</dbReference>
<dbReference type="GO" id="GO:0006400">
    <property type="term" value="P:tRNA modification"/>
    <property type="evidence" value="ECO:0007669"/>
    <property type="project" value="UniProtKB-UniRule"/>
</dbReference>
<evidence type="ECO:0000256" key="6">
    <source>
        <dbReference type="ARBA" id="ARBA00022840"/>
    </source>
</evidence>
<dbReference type="RefSeq" id="WP_100256485.1">
    <property type="nucleotide sequence ID" value="NZ_CP011797.1"/>
</dbReference>
<dbReference type="GO" id="GO:0032267">
    <property type="term" value="F:tRNA(Ile)-lysidine synthase activity"/>
    <property type="evidence" value="ECO:0007669"/>
    <property type="project" value="UniProtKB-EC"/>
</dbReference>
<dbReference type="Gene3D" id="1.20.59.20">
    <property type="match status" value="1"/>
</dbReference>
<dbReference type="PANTHER" id="PTHR43033">
    <property type="entry name" value="TRNA(ILE)-LYSIDINE SYNTHASE-RELATED"/>
    <property type="match status" value="1"/>
</dbReference>
<dbReference type="EC" id="6.3.4.19" evidence="8"/>
<dbReference type="InterPro" id="IPR015262">
    <property type="entry name" value="tRNA_Ile_lys_synt_subst-bd"/>
</dbReference>
<evidence type="ECO:0000313" key="11">
    <source>
        <dbReference type="Proteomes" id="UP000229757"/>
    </source>
</evidence>
<dbReference type="PANTHER" id="PTHR43033:SF1">
    <property type="entry name" value="TRNA(ILE)-LYSIDINE SYNTHASE-RELATED"/>
    <property type="match status" value="1"/>
</dbReference>
<dbReference type="Gene3D" id="3.40.50.620">
    <property type="entry name" value="HUPs"/>
    <property type="match status" value="1"/>
</dbReference>
<evidence type="ECO:0000256" key="8">
    <source>
        <dbReference type="HAMAP-Rule" id="MF_01161"/>
    </source>
</evidence>
<keyword evidence="3 8" id="KW-0436">Ligase</keyword>
<dbReference type="KEGG" id="rfo:REIFOR_00953"/>
<dbReference type="InterPro" id="IPR011063">
    <property type="entry name" value="TilS/TtcA_N"/>
</dbReference>
<keyword evidence="6 8" id="KW-0067">ATP-binding</keyword>
<dbReference type="HAMAP" id="MF_01161">
    <property type="entry name" value="tRNA_Ile_lys_synt"/>
    <property type="match status" value="1"/>
</dbReference>
<dbReference type="InterPro" id="IPR014729">
    <property type="entry name" value="Rossmann-like_a/b/a_fold"/>
</dbReference>
<dbReference type="Pfam" id="PF01171">
    <property type="entry name" value="ATP_bind_3"/>
    <property type="match status" value="1"/>
</dbReference>
<dbReference type="InterPro" id="IPR012795">
    <property type="entry name" value="tRNA_Ile_lys_synt_N"/>
</dbReference>
<evidence type="ECO:0000256" key="4">
    <source>
        <dbReference type="ARBA" id="ARBA00022694"/>
    </source>
</evidence>
<dbReference type="AlphaFoldDB" id="A0A2K8KMN9"/>
<accession>A0A2K8KMN9</accession>
<dbReference type="EMBL" id="CP011797">
    <property type="protein sequence ID" value="ATX76120.1"/>
    <property type="molecule type" value="Genomic_DNA"/>
</dbReference>
<sequence length="441" mass="49363">MLNPREWTATVHQDLCRDLRQFNAEPVFVGYSGGIDSSLLLRLACDAFGPERVTALHINHGLSAQAGQWQDFCQRQAEQLGCQLKTHAGSVASAGNGLEAAARDLRYQQFGRMVTEDGVLLLGHHLDDQVETFFLRLMRGTGLQGLKAMARLSRRGSYQLYRPLLDLSRQQIVSLATHLQLEWIEDDSNAQTRFDRNYLRQTVLPLLEARWPAYRQRVHNLIGLIDSPQSDAVFELERELHHRLSHDQGFKLVQLDALTGEQLLSLLHAWLRAIGQQIPSKARLEEIASAVIAAQADAMPEVRLGQGAVRRHGLALYWVADRVEPGPAPALTVGVASAWPGVGQVRLVLADSGPDRLKADLANLHWRLRVGGETLRPVGRAKRRDLKRLLQEYRVKPWDRARLPLLYSADELIAVGDLLLSADHLADQAEPGLQVIWQNTD</sequence>
<dbReference type="GO" id="GO:0005737">
    <property type="term" value="C:cytoplasm"/>
    <property type="evidence" value="ECO:0007669"/>
    <property type="project" value="UniProtKB-SubCell"/>
</dbReference>
<protein>
    <recommendedName>
        <fullName evidence="8">tRNA(Ile)-lysidine synthase</fullName>
        <ecNumber evidence="8">6.3.4.19</ecNumber>
    </recommendedName>
    <alternativeName>
        <fullName evidence="8">tRNA(Ile)-2-lysyl-cytidine synthase</fullName>
    </alternativeName>
    <alternativeName>
        <fullName evidence="8">tRNA(Ile)-lysidine synthetase</fullName>
    </alternativeName>
</protein>
<proteinExistence type="inferred from homology"/>
<keyword evidence="5 8" id="KW-0547">Nucleotide-binding</keyword>
<dbReference type="NCBIfam" id="TIGR02432">
    <property type="entry name" value="lysidine_TilS_N"/>
    <property type="match status" value="1"/>
</dbReference>
<organism evidence="10 11">
    <name type="scientific">Reinekea forsetii</name>
    <dbReference type="NCBI Taxonomy" id="1336806"/>
    <lineage>
        <taxon>Bacteria</taxon>
        <taxon>Pseudomonadati</taxon>
        <taxon>Pseudomonadota</taxon>
        <taxon>Gammaproteobacteria</taxon>
        <taxon>Oceanospirillales</taxon>
        <taxon>Saccharospirillaceae</taxon>
        <taxon>Reinekea</taxon>
    </lineage>
</organism>
<reference evidence="10 11" key="1">
    <citation type="journal article" date="2017" name="Environ. Microbiol.">
        <title>Genomic and physiological analyses of 'Reinekea forsetii' reveal a versatile opportunistic lifestyle during spring algae blooms.</title>
        <authorList>
            <person name="Avci B."/>
            <person name="Hahnke R.L."/>
            <person name="Chafee M."/>
            <person name="Fischer T."/>
            <person name="Gruber-Vodicka H."/>
            <person name="Tegetmeyer H.E."/>
            <person name="Harder J."/>
            <person name="Fuchs B.M."/>
            <person name="Amann R.I."/>
            <person name="Teeling H."/>
        </authorList>
    </citation>
    <scope>NUCLEOTIDE SEQUENCE [LARGE SCALE GENOMIC DNA]</scope>
    <source>
        <strain evidence="10 11">Hel1_31_D35</strain>
    </source>
</reference>
<dbReference type="GO" id="GO:0005524">
    <property type="term" value="F:ATP binding"/>
    <property type="evidence" value="ECO:0007669"/>
    <property type="project" value="UniProtKB-UniRule"/>
</dbReference>
<dbReference type="Pfam" id="PF09179">
    <property type="entry name" value="TilS"/>
    <property type="match status" value="1"/>
</dbReference>
<comment type="domain">
    <text evidence="8">The N-terminal region contains the highly conserved SGGXDS motif, predicted to be a P-loop motif involved in ATP binding.</text>
</comment>
<dbReference type="SUPFAM" id="SSF56037">
    <property type="entry name" value="PheT/TilS domain"/>
    <property type="match status" value="1"/>
</dbReference>
<dbReference type="OrthoDB" id="9807403at2"/>
<evidence type="ECO:0000313" key="10">
    <source>
        <dbReference type="EMBL" id="ATX76120.1"/>
    </source>
</evidence>
<keyword evidence="4 8" id="KW-0819">tRNA processing</keyword>
<evidence type="ECO:0000256" key="2">
    <source>
        <dbReference type="ARBA" id="ARBA00022490"/>
    </source>
</evidence>
<dbReference type="InterPro" id="IPR012796">
    <property type="entry name" value="Lysidine-tRNA-synth_C"/>
</dbReference>
<comment type="similarity">
    <text evidence="8">Belongs to the tRNA(Ile)-lysidine synthase family.</text>
</comment>
<evidence type="ECO:0000256" key="1">
    <source>
        <dbReference type="ARBA" id="ARBA00004496"/>
    </source>
</evidence>
<evidence type="ECO:0000256" key="5">
    <source>
        <dbReference type="ARBA" id="ARBA00022741"/>
    </source>
</evidence>
<dbReference type="CDD" id="cd01992">
    <property type="entry name" value="TilS_N"/>
    <property type="match status" value="1"/>
</dbReference>
<comment type="subcellular location">
    <subcellularLocation>
        <location evidence="1 8">Cytoplasm</location>
    </subcellularLocation>
</comment>
<dbReference type="Pfam" id="PF11734">
    <property type="entry name" value="TilS_C"/>
    <property type="match status" value="1"/>
</dbReference>
<evidence type="ECO:0000259" key="9">
    <source>
        <dbReference type="SMART" id="SM00977"/>
    </source>
</evidence>
<keyword evidence="2 8" id="KW-0963">Cytoplasm</keyword>
<name>A0A2K8KMN9_9GAMM</name>
<dbReference type="SUPFAM" id="SSF52402">
    <property type="entry name" value="Adenine nucleotide alpha hydrolases-like"/>
    <property type="match status" value="1"/>
</dbReference>
<comment type="catalytic activity">
    <reaction evidence="7 8">
        <text>cytidine(34) in tRNA(Ile2) + L-lysine + ATP = lysidine(34) in tRNA(Ile2) + AMP + diphosphate + H(+)</text>
        <dbReference type="Rhea" id="RHEA:43744"/>
        <dbReference type="Rhea" id="RHEA-COMP:10625"/>
        <dbReference type="Rhea" id="RHEA-COMP:10670"/>
        <dbReference type="ChEBI" id="CHEBI:15378"/>
        <dbReference type="ChEBI" id="CHEBI:30616"/>
        <dbReference type="ChEBI" id="CHEBI:32551"/>
        <dbReference type="ChEBI" id="CHEBI:33019"/>
        <dbReference type="ChEBI" id="CHEBI:82748"/>
        <dbReference type="ChEBI" id="CHEBI:83665"/>
        <dbReference type="ChEBI" id="CHEBI:456215"/>
        <dbReference type="EC" id="6.3.4.19"/>
    </reaction>
</comment>
<evidence type="ECO:0000256" key="3">
    <source>
        <dbReference type="ARBA" id="ARBA00022598"/>
    </source>
</evidence>
<dbReference type="InterPro" id="IPR012094">
    <property type="entry name" value="tRNA_Ile_lys_synt"/>
</dbReference>
<comment type="function">
    <text evidence="8">Ligates lysine onto the cytidine present at position 34 of the AUA codon-specific tRNA(Ile) that contains the anticodon CAU, in an ATP-dependent manner. Cytidine is converted to lysidine, thus changing the amino acid specificity of the tRNA from methionine to isoleucine.</text>
</comment>
<evidence type="ECO:0000256" key="7">
    <source>
        <dbReference type="ARBA" id="ARBA00048539"/>
    </source>
</evidence>
<dbReference type="SUPFAM" id="SSF82829">
    <property type="entry name" value="MesJ substrate recognition domain-like"/>
    <property type="match status" value="1"/>
</dbReference>
<dbReference type="Proteomes" id="UP000229757">
    <property type="component" value="Chromosome"/>
</dbReference>
<feature type="binding site" evidence="8">
    <location>
        <begin position="32"/>
        <end position="37"/>
    </location>
    <ligand>
        <name>ATP</name>
        <dbReference type="ChEBI" id="CHEBI:30616"/>
    </ligand>
</feature>
<feature type="domain" description="Lysidine-tRNA(Ile) synthetase C-terminal" evidence="9">
    <location>
        <begin position="364"/>
        <end position="437"/>
    </location>
</feature>
<keyword evidence="11" id="KW-1185">Reference proteome</keyword>
<dbReference type="SMART" id="SM00977">
    <property type="entry name" value="TilS_C"/>
    <property type="match status" value="1"/>
</dbReference>
<gene>
    <name evidence="8" type="primary">tilS</name>
    <name evidence="10" type="ORF">REIFOR_00953</name>
</gene>